<reference evidence="16" key="1">
    <citation type="submission" date="2019-01" db="EMBL/GenBank/DDBJ databases">
        <authorList>
            <consortium name="Pathogen Informatics"/>
        </authorList>
    </citation>
    <scope>NUCLEOTIDE SEQUENCE [LARGE SCALE GENOMIC DNA]</scope>
    <source>
        <strain evidence="16">NCTC10113</strain>
    </source>
</reference>
<dbReference type="InterPro" id="IPR004821">
    <property type="entry name" value="Cyt_trans-like"/>
</dbReference>
<dbReference type="CDD" id="cd00077">
    <property type="entry name" value="HDc"/>
    <property type="match status" value="1"/>
</dbReference>
<dbReference type="InterPro" id="IPR003607">
    <property type="entry name" value="HD/PDEase_dom"/>
</dbReference>
<keyword evidence="16" id="KW-0614">Plasmid</keyword>
<dbReference type="UniPathway" id="UPA00253">
    <property type="reaction ID" value="UER00332"/>
</dbReference>
<dbReference type="EMBL" id="LR214939">
    <property type="protein sequence ID" value="VEU56648.1"/>
    <property type="molecule type" value="Genomic_DNA"/>
</dbReference>
<comment type="pathway">
    <text evidence="2 14">Cofactor biosynthesis; NAD(+) biosynthesis; deamido-NAD(+) from nicotinate D-ribonucleotide: step 1/1.</text>
</comment>
<dbReference type="Gene3D" id="1.10.3210.10">
    <property type="entry name" value="Hypothetical protein af1432"/>
    <property type="match status" value="1"/>
</dbReference>
<dbReference type="SMART" id="SM00471">
    <property type="entry name" value="HDc"/>
    <property type="match status" value="1"/>
</dbReference>
<keyword evidence="11 14" id="KW-0520">NAD</keyword>
<dbReference type="InterPro" id="IPR005248">
    <property type="entry name" value="NadD/NMNAT"/>
</dbReference>
<protein>
    <recommendedName>
        <fullName evidence="14">Probable nicotinate-nucleotide adenylyltransferase</fullName>
        <ecNumber evidence="14">2.7.7.18</ecNumber>
    </recommendedName>
    <alternativeName>
        <fullName evidence="14">Deamido-NAD(+) diphosphorylase</fullName>
    </alternativeName>
    <alternativeName>
        <fullName evidence="14">Deamido-NAD(+) pyrophosphorylase</fullName>
    </alternativeName>
    <alternativeName>
        <fullName evidence="14">Nicotinate mononucleotide adenylyltransferase</fullName>
        <shortName evidence="14">NaMN adenylyltransferase</shortName>
    </alternativeName>
</protein>
<evidence type="ECO:0000313" key="16">
    <source>
        <dbReference type="EMBL" id="VEU56648.1"/>
    </source>
</evidence>
<keyword evidence="9 14" id="KW-0067">ATP-binding</keyword>
<keyword evidence="4 14" id="KW-0808">Transferase</keyword>
<dbReference type="PANTHER" id="PTHR39321">
    <property type="entry name" value="NICOTINATE-NUCLEOTIDE ADENYLYLTRANSFERASE-RELATED"/>
    <property type="match status" value="1"/>
</dbReference>
<comment type="catalytic activity">
    <reaction evidence="13">
        <text>P(1),P(4)-bis(5'-adenosyl) tetraphosphate + H2O = 2 ADP + 2 H(+)</text>
        <dbReference type="Rhea" id="RHEA:24252"/>
        <dbReference type="ChEBI" id="CHEBI:15377"/>
        <dbReference type="ChEBI" id="CHEBI:15378"/>
        <dbReference type="ChEBI" id="CHEBI:58141"/>
        <dbReference type="ChEBI" id="CHEBI:456216"/>
        <dbReference type="EC" id="3.6.1.41"/>
    </reaction>
</comment>
<evidence type="ECO:0000256" key="3">
    <source>
        <dbReference type="ARBA" id="ARBA00022642"/>
    </source>
</evidence>
<dbReference type="Pfam" id="PF01467">
    <property type="entry name" value="CTP_transf_like"/>
    <property type="match status" value="1"/>
</dbReference>
<evidence type="ECO:0000256" key="9">
    <source>
        <dbReference type="ARBA" id="ARBA00022840"/>
    </source>
</evidence>
<evidence type="ECO:0000256" key="5">
    <source>
        <dbReference type="ARBA" id="ARBA00022695"/>
    </source>
</evidence>
<keyword evidence="6" id="KW-0479">Metal-binding</keyword>
<dbReference type="GO" id="GO:0046872">
    <property type="term" value="F:metal ion binding"/>
    <property type="evidence" value="ECO:0007669"/>
    <property type="project" value="UniProtKB-KW"/>
</dbReference>
<comment type="catalytic activity">
    <reaction evidence="12 14">
        <text>nicotinate beta-D-ribonucleotide + ATP + H(+) = deamido-NAD(+) + diphosphate</text>
        <dbReference type="Rhea" id="RHEA:22860"/>
        <dbReference type="ChEBI" id="CHEBI:15378"/>
        <dbReference type="ChEBI" id="CHEBI:30616"/>
        <dbReference type="ChEBI" id="CHEBI:33019"/>
        <dbReference type="ChEBI" id="CHEBI:57502"/>
        <dbReference type="ChEBI" id="CHEBI:58437"/>
        <dbReference type="EC" id="2.7.7.18"/>
    </reaction>
</comment>
<evidence type="ECO:0000256" key="2">
    <source>
        <dbReference type="ARBA" id="ARBA00005019"/>
    </source>
</evidence>
<dbReference type="NCBIfam" id="NF005519">
    <property type="entry name" value="PRK07152.1"/>
    <property type="match status" value="1"/>
</dbReference>
<gene>
    <name evidence="16" type="primary">nadD_2</name>
    <name evidence="14" type="synonym">nadD</name>
    <name evidence="16" type="ORF">NCTC10113_01563</name>
</gene>
<organism evidence="16">
    <name type="scientific">Metamycoplasma salivarium</name>
    <name type="common">Mycoplasma salivarium</name>
    <dbReference type="NCBI Taxonomy" id="2124"/>
    <lineage>
        <taxon>Bacteria</taxon>
        <taxon>Bacillati</taxon>
        <taxon>Mycoplasmatota</taxon>
        <taxon>Mycoplasmoidales</taxon>
        <taxon>Metamycoplasmataceae</taxon>
        <taxon>Metamycoplasma</taxon>
    </lineage>
</organism>
<dbReference type="SUPFAM" id="SSF109604">
    <property type="entry name" value="HD-domain/PDEase-like"/>
    <property type="match status" value="1"/>
</dbReference>
<dbReference type="PANTHER" id="PTHR39321:SF3">
    <property type="entry name" value="PHOSPHOPANTETHEINE ADENYLYLTRANSFERASE"/>
    <property type="match status" value="1"/>
</dbReference>
<keyword evidence="5 14" id="KW-0548">Nucleotidyltransferase</keyword>
<dbReference type="SUPFAM" id="SSF52374">
    <property type="entry name" value="Nucleotidylyl transferase"/>
    <property type="match status" value="1"/>
</dbReference>
<dbReference type="NCBIfam" id="TIGR00482">
    <property type="entry name" value="nicotinate (nicotinamide) nucleotide adenylyltransferase"/>
    <property type="match status" value="1"/>
</dbReference>
<evidence type="ECO:0000256" key="7">
    <source>
        <dbReference type="ARBA" id="ARBA00022741"/>
    </source>
</evidence>
<dbReference type="InterPro" id="IPR014729">
    <property type="entry name" value="Rossmann-like_a/b/a_fold"/>
</dbReference>
<evidence type="ECO:0000256" key="13">
    <source>
        <dbReference type="ARBA" id="ARBA00049417"/>
    </source>
</evidence>
<evidence type="ECO:0000259" key="15">
    <source>
        <dbReference type="SMART" id="SM00471"/>
    </source>
</evidence>
<dbReference type="InterPro" id="IPR006674">
    <property type="entry name" value="HD_domain"/>
</dbReference>
<dbReference type="HAMAP" id="MF_00244">
    <property type="entry name" value="NaMN_adenylyltr"/>
    <property type="match status" value="1"/>
</dbReference>
<evidence type="ECO:0000256" key="11">
    <source>
        <dbReference type="ARBA" id="ARBA00023027"/>
    </source>
</evidence>
<evidence type="ECO:0000256" key="10">
    <source>
        <dbReference type="ARBA" id="ARBA00023004"/>
    </source>
</evidence>
<evidence type="ECO:0000256" key="1">
    <source>
        <dbReference type="ARBA" id="ARBA00002324"/>
    </source>
</evidence>
<dbReference type="EC" id="2.7.7.18" evidence="14"/>
<dbReference type="Pfam" id="PF01966">
    <property type="entry name" value="HD"/>
    <property type="match status" value="1"/>
</dbReference>
<dbReference type="RefSeq" id="WP_024543905.1">
    <property type="nucleotide sequence ID" value="NZ_LR214938.2"/>
</dbReference>
<dbReference type="InterPro" id="IPR005249">
    <property type="entry name" value="YqeK"/>
</dbReference>
<evidence type="ECO:0000256" key="8">
    <source>
        <dbReference type="ARBA" id="ARBA00022801"/>
    </source>
</evidence>
<sequence>MKIAIFGGSFNPIHKGHILVANDAISLLDLDELYFVPAYKNPFKKINDYVDVNHRINMIKLAINNPKMKISDFEAKRIYDSYTIDTVRHFVNKFPNDEIYLLIGSDNLNSLHKWKDIDDIAKLVKITIFKRDNFIKHANLKKYNCLLLDNPIYEFSSTKYRNGDFSQVSEKVQEYIGENCLYFKNIAKSNLSYDRYMHLLSTADMCLQFAKKVYKQDKNMQNNAYLAGLMHDITKEWPIDKALNFLKQYGINQIDEYKIHQTTAFYYLRDVYKFKNSDVLSAINIHTSLAYEITILDKILYTADKICMGRKFAGVQKLRKLANNNFEKGFAAVVKECGIEFNLAKGITFDEEQKNIYEKWSKNI</sequence>
<dbReference type="GO" id="GO:0004515">
    <property type="term" value="F:nicotinate-nucleotide adenylyltransferase activity"/>
    <property type="evidence" value="ECO:0007669"/>
    <property type="project" value="UniProtKB-UniRule"/>
</dbReference>
<comment type="similarity">
    <text evidence="14">Belongs to the NadD family.</text>
</comment>
<geneLocation type="plasmid" evidence="16">
    <name>2</name>
</geneLocation>
<keyword evidence="10" id="KW-0408">Iron</keyword>
<comment type="function">
    <text evidence="1 14">Catalyzes the reversible adenylation of nicotinate mononucleotide (NaMN) to nicotinic acid adenine dinucleotide (NaAD).</text>
</comment>
<dbReference type="GO" id="GO:0009435">
    <property type="term" value="P:NAD+ biosynthetic process"/>
    <property type="evidence" value="ECO:0007669"/>
    <property type="project" value="UniProtKB-UniRule"/>
</dbReference>
<feature type="domain" description="HD/PDEase" evidence="15">
    <location>
        <begin position="191"/>
        <end position="318"/>
    </location>
</feature>
<name>A0A448ZZI5_METSV</name>
<proteinExistence type="inferred from homology"/>
<dbReference type="AlphaFoldDB" id="A0A448ZZI5"/>
<dbReference type="NCBIfam" id="TIGR00488">
    <property type="entry name" value="bis(5'-nucleosyl)-tetraphosphatase (symmetrical) YqeK"/>
    <property type="match status" value="1"/>
</dbReference>
<keyword evidence="3 14" id="KW-0662">Pyridine nucleotide biosynthesis</keyword>
<keyword evidence="8" id="KW-0378">Hydrolase</keyword>
<dbReference type="CDD" id="cd02165">
    <property type="entry name" value="NMNAT"/>
    <property type="match status" value="1"/>
</dbReference>
<evidence type="ECO:0000256" key="6">
    <source>
        <dbReference type="ARBA" id="ARBA00022723"/>
    </source>
</evidence>
<evidence type="ECO:0000256" key="4">
    <source>
        <dbReference type="ARBA" id="ARBA00022679"/>
    </source>
</evidence>
<dbReference type="NCBIfam" id="TIGR00125">
    <property type="entry name" value="cyt_tran_rel"/>
    <property type="match status" value="1"/>
</dbReference>
<dbReference type="GO" id="GO:0005524">
    <property type="term" value="F:ATP binding"/>
    <property type="evidence" value="ECO:0007669"/>
    <property type="project" value="UniProtKB-KW"/>
</dbReference>
<keyword evidence="7 14" id="KW-0547">Nucleotide-binding</keyword>
<dbReference type="Gene3D" id="3.40.50.620">
    <property type="entry name" value="HUPs"/>
    <property type="match status" value="1"/>
</dbReference>
<evidence type="ECO:0000256" key="12">
    <source>
        <dbReference type="ARBA" id="ARBA00048721"/>
    </source>
</evidence>
<accession>A0A448ZZI5</accession>
<dbReference type="GO" id="GO:0008803">
    <property type="term" value="F:bis(5'-nucleosyl)-tetraphosphatase (symmetrical) activity"/>
    <property type="evidence" value="ECO:0007669"/>
    <property type="project" value="UniProtKB-EC"/>
</dbReference>
<evidence type="ECO:0000256" key="14">
    <source>
        <dbReference type="HAMAP-Rule" id="MF_00244"/>
    </source>
</evidence>